<keyword evidence="4 11" id="KW-1003">Cell membrane</keyword>
<protein>
    <recommendedName>
        <fullName evidence="11">Foldase protein PrsA</fullName>
        <ecNumber evidence="11">5.2.1.8</ecNumber>
    </recommendedName>
</protein>
<dbReference type="GO" id="GO:0003755">
    <property type="term" value="F:peptidyl-prolyl cis-trans isomerase activity"/>
    <property type="evidence" value="ECO:0007669"/>
    <property type="project" value="UniProtKB-UniRule"/>
</dbReference>
<feature type="chain" id="PRO_5038754049" description="Foldase protein PrsA" evidence="12">
    <location>
        <begin position="31"/>
        <end position="344"/>
    </location>
</feature>
<accession>A0A4Q0V9S7</accession>
<evidence type="ECO:0000256" key="10">
    <source>
        <dbReference type="ARBA" id="ARBA00023288"/>
    </source>
</evidence>
<feature type="signal peptide" evidence="12">
    <location>
        <begin position="1"/>
        <end position="30"/>
    </location>
</feature>
<keyword evidence="8 11" id="KW-0564">Palmitate</keyword>
<dbReference type="Gene3D" id="1.10.4030.10">
    <property type="entry name" value="Porin chaperone SurA, peptide-binding domain"/>
    <property type="match status" value="1"/>
</dbReference>
<evidence type="ECO:0000256" key="1">
    <source>
        <dbReference type="ARBA" id="ARBA00000971"/>
    </source>
</evidence>
<dbReference type="EMBL" id="QMAP01000010">
    <property type="protein sequence ID" value="RXI46564.1"/>
    <property type="molecule type" value="Genomic_DNA"/>
</dbReference>
<dbReference type="GO" id="GO:0006457">
    <property type="term" value="P:protein folding"/>
    <property type="evidence" value="ECO:0007669"/>
    <property type="project" value="UniProtKB-UniRule"/>
</dbReference>
<comment type="subcellular location">
    <subcellularLocation>
        <location evidence="2 11">Cell membrane</location>
        <topology evidence="2 11">Lipid-anchor</topology>
    </subcellularLocation>
</comment>
<dbReference type="PROSITE" id="PS51257">
    <property type="entry name" value="PROKAR_LIPOPROTEIN"/>
    <property type="match status" value="1"/>
</dbReference>
<evidence type="ECO:0000256" key="7">
    <source>
        <dbReference type="ARBA" id="ARBA00023136"/>
    </source>
</evidence>
<dbReference type="PROSITE" id="PS50198">
    <property type="entry name" value="PPIC_PPIASE_2"/>
    <property type="match status" value="1"/>
</dbReference>
<dbReference type="InterPro" id="IPR000297">
    <property type="entry name" value="PPIase_PpiC"/>
</dbReference>
<proteinExistence type="inferred from homology"/>
<keyword evidence="7 11" id="KW-0472">Membrane</keyword>
<dbReference type="InterPro" id="IPR046357">
    <property type="entry name" value="PPIase_dom_sf"/>
</dbReference>
<evidence type="ECO:0000256" key="12">
    <source>
        <dbReference type="SAM" id="SignalP"/>
    </source>
</evidence>
<dbReference type="PANTHER" id="PTHR47245:SF1">
    <property type="entry name" value="FOLDASE PROTEIN PRSA"/>
    <property type="match status" value="1"/>
</dbReference>
<name>A0A4Q0V9S7_CLOTA</name>
<comment type="function">
    <text evidence="11">Plays a major role in protein secretion by helping the post-translocational extracellular folding of several secreted proteins.</text>
</comment>
<dbReference type="HAMAP" id="MF_01145">
    <property type="entry name" value="Foldase_PrsA"/>
    <property type="match status" value="1"/>
</dbReference>
<sequence length="344" mass="39449">MGGITVKHLKNNTKKFTALLFALLFSMSIAGCNMIEKTPEAIEKSPVAKVGKKTITRGELDTYPILAEQLTKLKEQFGGDLSKNAEIKDQLIQFKSQVLEQMIQEEIVFEKSEELKVDNAKVEKEVEKNLKNFMDQGFQGNKDKYKEDLKKMGTTEESIKRFFKAQVITEEVSKQVVKDVKVDDNTAKKHYEESKYTFTVNKPTFHAQHVLVKTEEEAKKVKARLDKGEDIKKIAKELSIDPSAKENSGDLGKAPYSSMVKPFADAIVKLNKGEISQPVKSQFGYHVIKLIDKDEVTFKDFNSVKEQIKKDLLETEKRKVFNEKIEQWKKELKVETKKYEKNII</sequence>
<dbReference type="InterPro" id="IPR027304">
    <property type="entry name" value="Trigger_fact/SurA_dom_sf"/>
</dbReference>
<dbReference type="PANTHER" id="PTHR47245">
    <property type="entry name" value="PEPTIDYLPROLYL ISOMERASE"/>
    <property type="match status" value="1"/>
</dbReference>
<evidence type="ECO:0000256" key="11">
    <source>
        <dbReference type="HAMAP-Rule" id="MF_01145"/>
    </source>
</evidence>
<reference evidence="14 15" key="1">
    <citation type="submission" date="2018-06" db="EMBL/GenBank/DDBJ databases">
        <title>Genome conservation of Clostridium tetani.</title>
        <authorList>
            <person name="Bruggemann H."/>
            <person name="Popoff M.R."/>
        </authorList>
    </citation>
    <scope>NUCLEOTIDE SEQUENCE [LARGE SCALE GENOMIC DNA]</scope>
    <source>
        <strain evidence="14 15">2017.061</strain>
    </source>
</reference>
<keyword evidence="6 11" id="KW-0697">Rotamase</keyword>
<evidence type="ECO:0000256" key="9">
    <source>
        <dbReference type="ARBA" id="ARBA00023235"/>
    </source>
</evidence>
<comment type="catalytic activity">
    <reaction evidence="1 11">
        <text>[protein]-peptidylproline (omega=180) = [protein]-peptidylproline (omega=0)</text>
        <dbReference type="Rhea" id="RHEA:16237"/>
        <dbReference type="Rhea" id="RHEA-COMP:10747"/>
        <dbReference type="Rhea" id="RHEA-COMP:10748"/>
        <dbReference type="ChEBI" id="CHEBI:83833"/>
        <dbReference type="ChEBI" id="CHEBI:83834"/>
        <dbReference type="EC" id="5.2.1.8"/>
    </reaction>
</comment>
<dbReference type="SUPFAM" id="SSF54534">
    <property type="entry name" value="FKBP-like"/>
    <property type="match status" value="1"/>
</dbReference>
<dbReference type="NCBIfam" id="NF000809">
    <property type="entry name" value="PRK00059.1"/>
    <property type="match status" value="1"/>
</dbReference>
<evidence type="ECO:0000259" key="13">
    <source>
        <dbReference type="PROSITE" id="PS50198"/>
    </source>
</evidence>
<evidence type="ECO:0000313" key="14">
    <source>
        <dbReference type="EMBL" id="RXI46564.1"/>
    </source>
</evidence>
<dbReference type="InterPro" id="IPR050245">
    <property type="entry name" value="PrsA_foldase"/>
</dbReference>
<keyword evidence="10 11" id="KW-0449">Lipoprotein</keyword>
<dbReference type="SUPFAM" id="SSF109998">
    <property type="entry name" value="Triger factor/SurA peptide-binding domain-like"/>
    <property type="match status" value="1"/>
</dbReference>
<dbReference type="Pfam" id="PF13624">
    <property type="entry name" value="SurA_N_3"/>
    <property type="match status" value="1"/>
</dbReference>
<dbReference type="AlphaFoldDB" id="A0A4Q0V9S7"/>
<keyword evidence="5 11" id="KW-0732">Signal</keyword>
<dbReference type="EC" id="5.2.1.8" evidence="11"/>
<keyword evidence="9 11" id="KW-0413">Isomerase</keyword>
<evidence type="ECO:0000256" key="8">
    <source>
        <dbReference type="ARBA" id="ARBA00023139"/>
    </source>
</evidence>
<dbReference type="Pfam" id="PF00639">
    <property type="entry name" value="Rotamase"/>
    <property type="match status" value="1"/>
</dbReference>
<evidence type="ECO:0000256" key="5">
    <source>
        <dbReference type="ARBA" id="ARBA00022729"/>
    </source>
</evidence>
<gene>
    <name evidence="11 14" type="primary">prsA</name>
    <name evidence="14" type="ORF">DP130_10520</name>
</gene>
<feature type="domain" description="PpiC" evidence="13">
    <location>
        <begin position="202"/>
        <end position="292"/>
    </location>
</feature>
<comment type="similarity">
    <text evidence="3 11">Belongs to the PrsA family.</text>
</comment>
<evidence type="ECO:0000256" key="2">
    <source>
        <dbReference type="ARBA" id="ARBA00004193"/>
    </source>
</evidence>
<evidence type="ECO:0000256" key="6">
    <source>
        <dbReference type="ARBA" id="ARBA00023110"/>
    </source>
</evidence>
<evidence type="ECO:0000256" key="4">
    <source>
        <dbReference type="ARBA" id="ARBA00022475"/>
    </source>
</evidence>
<organism evidence="14 15">
    <name type="scientific">Clostridium tetani</name>
    <dbReference type="NCBI Taxonomy" id="1513"/>
    <lineage>
        <taxon>Bacteria</taxon>
        <taxon>Bacillati</taxon>
        <taxon>Bacillota</taxon>
        <taxon>Clostridia</taxon>
        <taxon>Eubacteriales</taxon>
        <taxon>Clostridiaceae</taxon>
        <taxon>Clostridium</taxon>
    </lineage>
</organism>
<evidence type="ECO:0000313" key="15">
    <source>
        <dbReference type="Proteomes" id="UP000290921"/>
    </source>
</evidence>
<dbReference type="Gene3D" id="3.10.50.40">
    <property type="match status" value="1"/>
</dbReference>
<evidence type="ECO:0000256" key="3">
    <source>
        <dbReference type="ARBA" id="ARBA00006071"/>
    </source>
</evidence>
<comment type="caution">
    <text evidence="14">The sequence shown here is derived from an EMBL/GenBank/DDBJ whole genome shotgun (WGS) entry which is preliminary data.</text>
</comment>
<dbReference type="GO" id="GO:0005886">
    <property type="term" value="C:plasma membrane"/>
    <property type="evidence" value="ECO:0007669"/>
    <property type="project" value="UniProtKB-SubCell"/>
</dbReference>
<dbReference type="InterPro" id="IPR023059">
    <property type="entry name" value="Foldase_PrsA"/>
</dbReference>
<dbReference type="Proteomes" id="UP000290921">
    <property type="component" value="Unassembled WGS sequence"/>
</dbReference>